<evidence type="ECO:0000313" key="1">
    <source>
        <dbReference type="EMBL" id="AGM25050.1"/>
    </source>
</evidence>
<dbReference type="PATRIC" id="fig|1276227.3.peg.472"/>
<sequence>MKNLISLFGSLAFISSAIIPLATNEQNYPKENIVDISKKNISYLESIDDISFDLSPGQIDGFKLPNMLNLFKELQKIHFDTGKKVSLYGMPSYGFLWDNDKEYDPGYLESPAIYSISNLINEKNVEFIGVSLIISATNLRNFTGILQYKVDKINLKVKLFDHTRDYLPIKEQNFKTILGIDYSLS</sequence>
<dbReference type="RefSeq" id="WP_016338875.1">
    <property type="nucleotide sequence ID" value="NC_021280.1"/>
</dbReference>
<dbReference type="HOGENOM" id="CLU_1460414_0_0_14"/>
<organism evidence="1 2">
    <name type="scientific">Spiroplasma chrysopicola DF-1</name>
    <dbReference type="NCBI Taxonomy" id="1276227"/>
    <lineage>
        <taxon>Bacteria</taxon>
        <taxon>Bacillati</taxon>
        <taxon>Mycoplasmatota</taxon>
        <taxon>Mollicutes</taxon>
        <taxon>Entomoplasmatales</taxon>
        <taxon>Spiroplasmataceae</taxon>
        <taxon>Spiroplasma</taxon>
    </lineage>
</organism>
<dbReference type="OrthoDB" id="392911at2"/>
<evidence type="ECO:0000313" key="2">
    <source>
        <dbReference type="Proteomes" id="UP000013964"/>
    </source>
</evidence>
<protein>
    <submittedName>
        <fullName evidence="1">Uncharacterized protein</fullName>
    </submittedName>
</protein>
<keyword evidence="2" id="KW-1185">Reference proteome</keyword>
<dbReference type="STRING" id="1276227.SCHRY_v1c04710"/>
<dbReference type="KEGG" id="scr:SCHRY_v1c04710"/>
<dbReference type="AlphaFoldDB" id="R4UFW6"/>
<name>R4UFW6_9MOLU</name>
<gene>
    <name evidence="1" type="ORF">SCHRY_v1c04710</name>
</gene>
<reference evidence="1 2" key="1">
    <citation type="journal article" date="2013" name="Genome Biol. Evol.">
        <title>Complete genomes of two dipteran-associated spiroplasmas provided insights into the origin, dynamics, and impacts of viral invasion in spiroplasma.</title>
        <authorList>
            <person name="Ku C."/>
            <person name="Lo W.S."/>
            <person name="Chen L.L."/>
            <person name="Kuo C.H."/>
        </authorList>
    </citation>
    <scope>NUCLEOTIDE SEQUENCE [LARGE SCALE GENOMIC DNA]</scope>
    <source>
        <strain evidence="1 2">DF-1</strain>
    </source>
</reference>
<accession>R4UFW6</accession>
<proteinExistence type="predicted"/>
<dbReference type="EMBL" id="CP005077">
    <property type="protein sequence ID" value="AGM25050.1"/>
    <property type="molecule type" value="Genomic_DNA"/>
</dbReference>
<dbReference type="Proteomes" id="UP000013964">
    <property type="component" value="Chromosome"/>
</dbReference>